<name>A0AC55DPI2_ECHTE</name>
<sequence length="130" mass="14776">MKTQKDGCSLRGWAVLLLLLVWVAPASLEDVYRYHEAVLRLVDGLNQRSSEANLYGLLEREREPDLDGDYNPHLPKHVGFTVQETVCSKKSGKSVETCDFKENGKRKYCSGTIGLEEPLDFLDDLICEWN</sequence>
<gene>
    <name evidence="2" type="primary">LOC101641205</name>
</gene>
<accession>A0AC55DPI2</accession>
<proteinExistence type="predicted"/>
<keyword evidence="1" id="KW-1185">Reference proteome</keyword>
<dbReference type="RefSeq" id="XP_045153654.1">
    <property type="nucleotide sequence ID" value="XM_045297719.1"/>
</dbReference>
<dbReference type="Proteomes" id="UP000694863">
    <property type="component" value="Unplaced"/>
</dbReference>
<organism evidence="1 2">
    <name type="scientific">Echinops telfairi</name>
    <name type="common">Lesser hedgehog tenrec</name>
    <dbReference type="NCBI Taxonomy" id="9371"/>
    <lineage>
        <taxon>Eukaryota</taxon>
        <taxon>Metazoa</taxon>
        <taxon>Chordata</taxon>
        <taxon>Craniata</taxon>
        <taxon>Vertebrata</taxon>
        <taxon>Euteleostomi</taxon>
        <taxon>Mammalia</taxon>
        <taxon>Eutheria</taxon>
        <taxon>Afrotheria</taxon>
        <taxon>Tenrecidae</taxon>
        <taxon>Tenrecinae</taxon>
        <taxon>Echinops</taxon>
    </lineage>
</organism>
<reference evidence="2" key="1">
    <citation type="submission" date="2025-08" db="UniProtKB">
        <authorList>
            <consortium name="RefSeq"/>
        </authorList>
    </citation>
    <scope>IDENTIFICATION</scope>
</reference>
<evidence type="ECO:0000313" key="1">
    <source>
        <dbReference type="Proteomes" id="UP000694863"/>
    </source>
</evidence>
<protein>
    <submittedName>
        <fullName evidence="2">Cathelicidin antimicrobial peptide</fullName>
    </submittedName>
</protein>
<evidence type="ECO:0000313" key="2">
    <source>
        <dbReference type="RefSeq" id="XP_045153654.1"/>
    </source>
</evidence>